<comment type="caution">
    <text evidence="2">The sequence shown here is derived from an EMBL/GenBank/DDBJ whole genome shotgun (WGS) entry which is preliminary data.</text>
</comment>
<keyword evidence="1" id="KW-1133">Transmembrane helix</keyword>
<keyword evidence="3" id="KW-1185">Reference proteome</keyword>
<organism evidence="2 3">
    <name type="scientific">Hondaea fermentalgiana</name>
    <dbReference type="NCBI Taxonomy" id="2315210"/>
    <lineage>
        <taxon>Eukaryota</taxon>
        <taxon>Sar</taxon>
        <taxon>Stramenopiles</taxon>
        <taxon>Bigyra</taxon>
        <taxon>Labyrinthulomycetes</taxon>
        <taxon>Thraustochytrida</taxon>
        <taxon>Thraustochytriidae</taxon>
        <taxon>Hondaea</taxon>
    </lineage>
</organism>
<reference evidence="2 3" key="1">
    <citation type="submission" date="2017-12" db="EMBL/GenBank/DDBJ databases">
        <title>Sequencing, de novo assembly and annotation of complete genome of a new Thraustochytrid species, strain FCC1311.</title>
        <authorList>
            <person name="Sedici K."/>
            <person name="Godart F."/>
            <person name="Aiese Cigliano R."/>
            <person name="Sanseverino W."/>
            <person name="Barakat M."/>
            <person name="Ortet P."/>
            <person name="Marechal E."/>
            <person name="Cagnac O."/>
            <person name="Amato A."/>
        </authorList>
    </citation>
    <scope>NUCLEOTIDE SEQUENCE [LARGE SCALE GENOMIC DNA]</scope>
</reference>
<dbReference type="Proteomes" id="UP000241890">
    <property type="component" value="Unassembled WGS sequence"/>
</dbReference>
<gene>
    <name evidence="2" type="ORF">FCC1311_012202</name>
</gene>
<evidence type="ECO:0000256" key="1">
    <source>
        <dbReference type="SAM" id="Phobius"/>
    </source>
</evidence>
<protein>
    <submittedName>
        <fullName evidence="2">Uncharacterized protein</fullName>
    </submittedName>
</protein>
<evidence type="ECO:0000313" key="2">
    <source>
        <dbReference type="EMBL" id="GBG25003.1"/>
    </source>
</evidence>
<feature type="transmembrane region" description="Helical" evidence="1">
    <location>
        <begin position="443"/>
        <end position="463"/>
    </location>
</feature>
<name>A0A2R5G943_9STRA</name>
<keyword evidence="1" id="KW-0812">Transmembrane</keyword>
<accession>A0A2R5G943</accession>
<sequence length="484" mass="51871">MGETEESAAALRAALDGMAAALAETHPVDAAWAGGGDGWVADPGLEAANDAGPVAAGREEEEDVALARDAVGGADPRGPICDQVLGTSRRLTMLPNMTTLASPVAMNANMCGLKATCCSVKGFNAVLGDTENFDLWIDSLGSMFSRFESDPQSFLAYGLGVLSQHVFTTNLDFGVLYRKVDDYVSHLVGDIGNQNLAIHVTRLIASLAGYYSALLCSACDPSQKLYVERNASANTLTLTLDEGLCLDMGRLLEGIMSRLQLVLLDYRNVDAARNLTQVLCMSAESPLNPGAFPRRARDGCLQMYKDLGYLHAYASDFPGPFVGALGCTSAASCGKLLCEETLQGMAHSYNSIRSGIRAQLEAHCVLPRCNPFSLGDYVSYFLPEDDALAPTFTQKGPRVVNRVEPSPLESRLDLYRFGCGGYLAQSACATFKDVTFASAHIEIIVITCSIAGVLLLLLAVFVWHRYFRRGSWAGGITSTHTKVD</sequence>
<evidence type="ECO:0000313" key="3">
    <source>
        <dbReference type="Proteomes" id="UP000241890"/>
    </source>
</evidence>
<dbReference type="EMBL" id="BEYU01000010">
    <property type="protein sequence ID" value="GBG25003.1"/>
    <property type="molecule type" value="Genomic_DNA"/>
</dbReference>
<keyword evidence="1" id="KW-0472">Membrane</keyword>
<dbReference type="AlphaFoldDB" id="A0A2R5G943"/>
<dbReference type="InParanoid" id="A0A2R5G943"/>
<proteinExistence type="predicted"/>